<evidence type="ECO:0000256" key="1">
    <source>
        <dbReference type="ARBA" id="ARBA00004141"/>
    </source>
</evidence>
<dbReference type="EMBL" id="OV121135">
    <property type="protein sequence ID" value="CAH0555459.1"/>
    <property type="molecule type" value="Genomic_DNA"/>
</dbReference>
<feature type="transmembrane region" description="Helical" evidence="6">
    <location>
        <begin position="540"/>
        <end position="557"/>
    </location>
</feature>
<dbReference type="InterPro" id="IPR050726">
    <property type="entry name" value="mGluR"/>
</dbReference>
<reference evidence="9" key="1">
    <citation type="submission" date="2021-12" db="EMBL/GenBank/DDBJ databases">
        <authorList>
            <person name="King R."/>
        </authorList>
    </citation>
    <scope>NUCLEOTIDE SEQUENCE</scope>
</reference>
<protein>
    <recommendedName>
        <fullName evidence="8">G-protein coupled receptors family 3 profile domain-containing protein</fullName>
    </recommendedName>
</protein>
<evidence type="ECO:0000259" key="8">
    <source>
        <dbReference type="PROSITE" id="PS50259"/>
    </source>
</evidence>
<sequence>MLPHIIIPLLTVLSQTVSQEIYSDPSDVNMALILNKCNSATPYSTHSVVNSAIWTTQRINFLEITSPLKFGLTVIQTCSQKENMNTIFNLYNSSDEHYLVGVISEERFDDKTSRFSDILDIQRKVIPKIYKAIIKSTVEFMSMMNWFENVTVTVTSERFLSEFYTYATRKFICINSYLIWRNTPSFNNISSDTVIFFGNKDDIDLMLTKYEDRIFYNNLLIIPLDSSVPKDLPQDTYVMIPNHGPISKYYKKSANIVLTPQLFDIATPMLNFAHTIGKYIKTNCNETVYKINCLRSTYHDIFPRRIISPREVMEILKIQPLTEHFVYNIYLADDVNNSVTLKKNNYIHPYTKVFTYNVLTDKWLVHNVSVILENIESHNETEEFCKENVDYCIKNCKNYHQNILDNREIFGESIFDNIYIRTDSWVYTFLSLSALGILFCIAILFFIFISICRRDILEGNPSLTIFLLVTVMLMFLSILPFCINVTSIHARDTLCHLKAMAVTVTYALAFSLILSRSILLASASKELGFMSHISGSVQSFLSLFIFGVQAALCLQIMGRCDEIFRGYSFIFLISYNVMLLLLLLCLCPLIYKCQRNFREGKYFVIAICLTTVFWCLWIPAYACFKHQWKEPILCFGLVSTASILLGSIFVPRTYQMTIAVARDRITSRLPSLATATSTMDIYRANTQPVYDCVNVAAINAANVARAGMVGTGIQQPDLYSCPALPADDDIDFRCDSPLSSDKVTRF</sequence>
<dbReference type="InterPro" id="IPR017978">
    <property type="entry name" value="GPCR_3_C"/>
</dbReference>
<keyword evidence="7" id="KW-0732">Signal</keyword>
<evidence type="ECO:0000256" key="6">
    <source>
        <dbReference type="SAM" id="Phobius"/>
    </source>
</evidence>
<evidence type="ECO:0000256" key="5">
    <source>
        <dbReference type="ARBA" id="ARBA00023180"/>
    </source>
</evidence>
<name>A0A9P0B1Q9_BRAAE</name>
<dbReference type="GO" id="GO:0004930">
    <property type="term" value="F:G protein-coupled receptor activity"/>
    <property type="evidence" value="ECO:0007669"/>
    <property type="project" value="InterPro"/>
</dbReference>
<feature type="signal peptide" evidence="7">
    <location>
        <begin position="1"/>
        <end position="18"/>
    </location>
</feature>
<feature type="transmembrane region" description="Helical" evidence="6">
    <location>
        <begin position="628"/>
        <end position="650"/>
    </location>
</feature>
<organism evidence="9 10">
    <name type="scientific">Brassicogethes aeneus</name>
    <name type="common">Rape pollen beetle</name>
    <name type="synonym">Meligethes aeneus</name>
    <dbReference type="NCBI Taxonomy" id="1431903"/>
    <lineage>
        <taxon>Eukaryota</taxon>
        <taxon>Metazoa</taxon>
        <taxon>Ecdysozoa</taxon>
        <taxon>Arthropoda</taxon>
        <taxon>Hexapoda</taxon>
        <taxon>Insecta</taxon>
        <taxon>Pterygota</taxon>
        <taxon>Neoptera</taxon>
        <taxon>Endopterygota</taxon>
        <taxon>Coleoptera</taxon>
        <taxon>Polyphaga</taxon>
        <taxon>Cucujiformia</taxon>
        <taxon>Nitidulidae</taxon>
        <taxon>Meligethinae</taxon>
        <taxon>Brassicogethes</taxon>
    </lineage>
</organism>
<feature type="transmembrane region" description="Helical" evidence="6">
    <location>
        <begin position="425"/>
        <end position="451"/>
    </location>
</feature>
<evidence type="ECO:0000313" key="10">
    <source>
        <dbReference type="Proteomes" id="UP001154078"/>
    </source>
</evidence>
<keyword evidence="4 6" id="KW-0472">Membrane</keyword>
<keyword evidence="10" id="KW-1185">Reference proteome</keyword>
<feature type="transmembrane region" description="Helical" evidence="6">
    <location>
        <begin position="499"/>
        <end position="519"/>
    </location>
</feature>
<evidence type="ECO:0000256" key="3">
    <source>
        <dbReference type="ARBA" id="ARBA00022989"/>
    </source>
</evidence>
<dbReference type="Proteomes" id="UP001154078">
    <property type="component" value="Chromosome 4"/>
</dbReference>
<dbReference type="GO" id="GO:0007601">
    <property type="term" value="P:visual perception"/>
    <property type="evidence" value="ECO:0007669"/>
    <property type="project" value="InterPro"/>
</dbReference>
<dbReference type="InterPro" id="IPR002956">
    <property type="entry name" value="Bride_of_7less"/>
</dbReference>
<dbReference type="PANTHER" id="PTHR24060">
    <property type="entry name" value="METABOTROPIC GLUTAMATE RECEPTOR"/>
    <property type="match status" value="1"/>
</dbReference>
<feature type="transmembrane region" description="Helical" evidence="6">
    <location>
        <begin position="603"/>
        <end position="622"/>
    </location>
</feature>
<feature type="transmembrane region" description="Helical" evidence="6">
    <location>
        <begin position="569"/>
        <end position="591"/>
    </location>
</feature>
<dbReference type="PRINTS" id="PR01223">
    <property type="entry name" value="BRIDEOF7LESS"/>
</dbReference>
<evidence type="ECO:0000313" key="9">
    <source>
        <dbReference type="EMBL" id="CAH0555459.1"/>
    </source>
</evidence>
<proteinExistence type="predicted"/>
<dbReference type="GO" id="GO:0005118">
    <property type="term" value="F:sevenless binding"/>
    <property type="evidence" value="ECO:0007669"/>
    <property type="project" value="InterPro"/>
</dbReference>
<dbReference type="Pfam" id="PF00003">
    <property type="entry name" value="7tm_3"/>
    <property type="match status" value="1"/>
</dbReference>
<keyword evidence="2 6" id="KW-0812">Transmembrane</keyword>
<comment type="subcellular location">
    <subcellularLocation>
        <location evidence="1">Membrane</location>
        <topology evidence="1">Multi-pass membrane protein</topology>
    </subcellularLocation>
</comment>
<evidence type="ECO:0000256" key="4">
    <source>
        <dbReference type="ARBA" id="ARBA00023136"/>
    </source>
</evidence>
<dbReference type="OrthoDB" id="9880600at2759"/>
<keyword evidence="5" id="KW-0325">Glycoprotein</keyword>
<dbReference type="GO" id="GO:0016020">
    <property type="term" value="C:membrane"/>
    <property type="evidence" value="ECO:0007669"/>
    <property type="project" value="UniProtKB-SubCell"/>
</dbReference>
<feature type="domain" description="G-protein coupled receptors family 3 profile" evidence="8">
    <location>
        <begin position="569"/>
        <end position="656"/>
    </location>
</feature>
<feature type="transmembrane region" description="Helical" evidence="6">
    <location>
        <begin position="463"/>
        <end position="487"/>
    </location>
</feature>
<evidence type="ECO:0000256" key="2">
    <source>
        <dbReference type="ARBA" id="ARBA00022692"/>
    </source>
</evidence>
<gene>
    <name evidence="9" type="ORF">MELIAE_LOCUS6830</name>
</gene>
<feature type="chain" id="PRO_5040457655" description="G-protein coupled receptors family 3 profile domain-containing protein" evidence="7">
    <location>
        <begin position="19"/>
        <end position="746"/>
    </location>
</feature>
<dbReference type="AlphaFoldDB" id="A0A9P0B1Q9"/>
<keyword evidence="3 6" id="KW-1133">Transmembrane helix</keyword>
<accession>A0A9P0B1Q9</accession>
<dbReference type="PROSITE" id="PS50259">
    <property type="entry name" value="G_PROTEIN_RECEP_F3_4"/>
    <property type="match status" value="1"/>
</dbReference>
<evidence type="ECO:0000256" key="7">
    <source>
        <dbReference type="SAM" id="SignalP"/>
    </source>
</evidence>